<comment type="similarity">
    <text evidence="2 5">Belongs to the trans-sulfuration enzymes family.</text>
</comment>
<dbReference type="EMBL" id="JAKMUR010000023">
    <property type="protein sequence ID" value="MCZ9292643.1"/>
    <property type="molecule type" value="Genomic_DNA"/>
</dbReference>
<dbReference type="InterPro" id="IPR015424">
    <property type="entry name" value="PyrdxlP-dep_Trfase"/>
</dbReference>
<comment type="cofactor">
    <cofactor evidence="1 5">
        <name>pyridoxal 5'-phosphate</name>
        <dbReference type="ChEBI" id="CHEBI:597326"/>
    </cofactor>
</comment>
<dbReference type="PANTHER" id="PTHR11808">
    <property type="entry name" value="TRANS-SULFURATION ENZYME FAMILY MEMBER"/>
    <property type="match status" value="1"/>
</dbReference>
<keyword evidence="7" id="KW-1185">Reference proteome</keyword>
<comment type="caution">
    <text evidence="6">The sequence shown here is derived from an EMBL/GenBank/DDBJ whole genome shotgun (WGS) entry which is preliminary data.</text>
</comment>
<evidence type="ECO:0000256" key="4">
    <source>
        <dbReference type="ARBA" id="ARBA00023167"/>
    </source>
</evidence>
<evidence type="ECO:0000256" key="3">
    <source>
        <dbReference type="ARBA" id="ARBA00022898"/>
    </source>
</evidence>
<keyword evidence="3 5" id="KW-0663">Pyridoxal phosphate</keyword>
<dbReference type="CDD" id="cd00614">
    <property type="entry name" value="CGS_like"/>
    <property type="match status" value="1"/>
</dbReference>
<proteinExistence type="inferred from homology"/>
<protein>
    <submittedName>
        <fullName evidence="6">Cystathionine gamma-synthase</fullName>
        <ecNumber evidence="6">2.5.1.48</ecNumber>
    </submittedName>
</protein>
<dbReference type="EC" id="2.5.1.48" evidence="6"/>
<evidence type="ECO:0000256" key="2">
    <source>
        <dbReference type="ARBA" id="ARBA00009077"/>
    </source>
</evidence>
<evidence type="ECO:0000313" key="6">
    <source>
        <dbReference type="EMBL" id="MCZ9292643.1"/>
    </source>
</evidence>
<dbReference type="PIRSF" id="PIRSF001434">
    <property type="entry name" value="CGS"/>
    <property type="match status" value="1"/>
</dbReference>
<dbReference type="InterPro" id="IPR000277">
    <property type="entry name" value="Cys/Met-Metab_PyrdxlP-dep_enz"/>
</dbReference>
<dbReference type="PROSITE" id="PS00868">
    <property type="entry name" value="CYS_MET_METAB_PP"/>
    <property type="match status" value="1"/>
</dbReference>
<dbReference type="NCBIfam" id="NF005871">
    <property type="entry name" value="PRK07811.1"/>
    <property type="match status" value="1"/>
</dbReference>
<dbReference type="Pfam" id="PF01053">
    <property type="entry name" value="Cys_Met_Meta_PP"/>
    <property type="match status" value="1"/>
</dbReference>
<organism evidence="6 7">
    <name type="scientific">Corynebacterium lehmanniae</name>
    <dbReference type="NCBI Taxonomy" id="2913497"/>
    <lineage>
        <taxon>Bacteria</taxon>
        <taxon>Bacillati</taxon>
        <taxon>Actinomycetota</taxon>
        <taxon>Actinomycetes</taxon>
        <taxon>Mycobacteriales</taxon>
        <taxon>Corynebacteriaceae</taxon>
        <taxon>Corynebacterium</taxon>
    </lineage>
</organism>
<dbReference type="InterPro" id="IPR015422">
    <property type="entry name" value="PyrdxlP-dep_Trfase_small"/>
</dbReference>
<accession>A0ABT4RAW4</accession>
<reference evidence="6" key="1">
    <citation type="submission" date="2022-02" db="EMBL/GenBank/DDBJ databases">
        <title>Corynebacterium sp. from urogenital microbiome.</title>
        <authorList>
            <person name="Cappelli E.A."/>
            <person name="Ribeiro T.G."/>
            <person name="Peixe L."/>
        </authorList>
    </citation>
    <scope>NUCLEOTIDE SEQUENCE</scope>
    <source>
        <strain evidence="6">C8Ua_144</strain>
    </source>
</reference>
<dbReference type="Gene3D" id="3.90.1150.10">
    <property type="entry name" value="Aspartate Aminotransferase, domain 1"/>
    <property type="match status" value="1"/>
</dbReference>
<dbReference type="RefSeq" id="WP_269952806.1">
    <property type="nucleotide sequence ID" value="NZ_JAKMUR010000023.1"/>
</dbReference>
<evidence type="ECO:0000256" key="5">
    <source>
        <dbReference type="RuleBase" id="RU362118"/>
    </source>
</evidence>
<dbReference type="Gene3D" id="3.40.640.10">
    <property type="entry name" value="Type I PLP-dependent aspartate aminotransferase-like (Major domain)"/>
    <property type="match status" value="1"/>
</dbReference>
<dbReference type="GO" id="GO:0003962">
    <property type="term" value="F:cystathionine gamma-synthase activity"/>
    <property type="evidence" value="ECO:0007669"/>
    <property type="project" value="UniProtKB-EC"/>
</dbReference>
<dbReference type="InterPro" id="IPR054542">
    <property type="entry name" value="Cys_met_metab_PP"/>
</dbReference>
<name>A0ABT4RAW4_9CORY</name>
<keyword evidence="4" id="KW-0028">Amino-acid biosynthesis</keyword>
<evidence type="ECO:0000313" key="7">
    <source>
        <dbReference type="Proteomes" id="UP001146453"/>
    </source>
</evidence>
<keyword evidence="4" id="KW-0486">Methionine biosynthesis</keyword>
<dbReference type="PANTHER" id="PTHR11808:SF15">
    <property type="entry name" value="CYSTATHIONINE GAMMA-LYASE"/>
    <property type="match status" value="1"/>
</dbReference>
<sequence length="380" mass="40767">MTGFATDAIHAGYEPDSLYGPINTPIYASTTFAQDGLAELRGGYEYTRVGNPTVTALEKAVAALEGAEYAVAYSSGMAAIDVILRILLKPGDHIVVSNDAYGGTYRLIQQVFTQWGVENTVVDMTNPAEVAAAVKDNTKAIWVETPTNPMLDIVDIEAIAAVKKQAALVVDNTFASPYLQKPFDLGADVVVHSTTKYIGGHSDVVGGIVCGDDSRVPGFHEQLRFFFGWVGANPSPFDTYLTGRGLKTLSVRMDKHCDNAEAVAKFLDAQPQVARVCYPGLETHSGHETAKKQMNRFGGMVSVLFQTTEQAKTFCKSTKLFCLAESLGGVESLLEHPATMTHVSVAGSALEVPGELVRISVGIEEEADLIADLEQALTQL</sequence>
<keyword evidence="6" id="KW-0808">Transferase</keyword>
<gene>
    <name evidence="6" type="ORF">L8U61_10910</name>
</gene>
<evidence type="ECO:0000256" key="1">
    <source>
        <dbReference type="ARBA" id="ARBA00001933"/>
    </source>
</evidence>
<dbReference type="Proteomes" id="UP001146453">
    <property type="component" value="Unassembled WGS sequence"/>
</dbReference>
<dbReference type="InterPro" id="IPR015421">
    <property type="entry name" value="PyrdxlP-dep_Trfase_major"/>
</dbReference>
<dbReference type="SUPFAM" id="SSF53383">
    <property type="entry name" value="PLP-dependent transferases"/>
    <property type="match status" value="1"/>
</dbReference>